<keyword evidence="1" id="KW-0732">Signal</keyword>
<sequence length="62" mass="6657">MKKVVLSLALVAMMFVSCKEAEANTEEVVVEETVEVVEEVAAPVAEDTTATTEEVVTEEVAQ</sequence>
<reference evidence="2 3" key="1">
    <citation type="submission" date="2018-06" db="EMBL/GenBank/DDBJ databases">
        <title>Flavobacterium tibetense sp. nov., isolated from a wetland YonghuCo on Tibetan Plateau.</title>
        <authorList>
            <person name="Xing P."/>
            <person name="Phurbu D."/>
            <person name="Lu H."/>
        </authorList>
    </citation>
    <scope>NUCLEOTIDE SEQUENCE [LARGE SCALE GENOMIC DNA]</scope>
    <source>
        <strain evidence="2 3">YH5</strain>
    </source>
</reference>
<evidence type="ECO:0000313" key="2">
    <source>
        <dbReference type="EMBL" id="RBA29567.1"/>
    </source>
</evidence>
<feature type="chain" id="PRO_5016744210" evidence="1">
    <location>
        <begin position="24"/>
        <end position="62"/>
    </location>
</feature>
<organism evidence="2 3">
    <name type="scientific">Flavobacterium tibetense</name>
    <dbReference type="NCBI Taxonomy" id="2233533"/>
    <lineage>
        <taxon>Bacteria</taxon>
        <taxon>Pseudomonadati</taxon>
        <taxon>Bacteroidota</taxon>
        <taxon>Flavobacteriia</taxon>
        <taxon>Flavobacteriales</taxon>
        <taxon>Flavobacteriaceae</taxon>
        <taxon>Flavobacterium</taxon>
    </lineage>
</organism>
<dbReference type="PROSITE" id="PS51257">
    <property type="entry name" value="PROKAR_LIPOPROTEIN"/>
    <property type="match status" value="1"/>
</dbReference>
<name>A0A365P4R1_9FLAO</name>
<dbReference type="RefSeq" id="WP_113988049.1">
    <property type="nucleotide sequence ID" value="NZ_QLST01000002.1"/>
</dbReference>
<comment type="caution">
    <text evidence="2">The sequence shown here is derived from an EMBL/GenBank/DDBJ whole genome shotgun (WGS) entry which is preliminary data.</text>
</comment>
<proteinExistence type="predicted"/>
<evidence type="ECO:0000313" key="3">
    <source>
        <dbReference type="Proteomes" id="UP000253319"/>
    </source>
</evidence>
<gene>
    <name evidence="2" type="ORF">DPN68_02670</name>
</gene>
<keyword evidence="3" id="KW-1185">Reference proteome</keyword>
<dbReference type="EMBL" id="QLST01000002">
    <property type="protein sequence ID" value="RBA29567.1"/>
    <property type="molecule type" value="Genomic_DNA"/>
</dbReference>
<feature type="signal peptide" evidence="1">
    <location>
        <begin position="1"/>
        <end position="23"/>
    </location>
</feature>
<accession>A0A365P4R1</accession>
<protein>
    <submittedName>
        <fullName evidence="2">Uncharacterized protein</fullName>
    </submittedName>
</protein>
<dbReference type="Proteomes" id="UP000253319">
    <property type="component" value="Unassembled WGS sequence"/>
</dbReference>
<dbReference type="AlphaFoldDB" id="A0A365P4R1"/>
<evidence type="ECO:0000256" key="1">
    <source>
        <dbReference type="SAM" id="SignalP"/>
    </source>
</evidence>